<dbReference type="PANTHER" id="PTHR12935">
    <property type="entry name" value="GAMMA-GLUTAMYLCYCLOTRANSFERASE"/>
    <property type="match status" value="1"/>
</dbReference>
<sequence>MTKHLVFVYGTLRKHEGNHGLLLGAECVRRQCWTRGRMFDSTLGYPFLAASEENKVYGELYKVDDRQLQALDGLEGYYGPGKNNYYNRGEQLIHTDTESYMAFVYTLPEDQEPQNMRQIEDGDWCVDRFLREQNQSYYYFAYGSCMDHERFQQAGVDHFFQKVIGKGVLDGYQLQFTIRSLDGGRADIVEKGGTVEGIVYEIPAEALAYLYRREGVSVGCYRPAVIELTINGTVVKNVLTFIVVNKEEESAPPEHYAEEIFRGGSGYLSDSYLADLNLRIEELRTR</sequence>
<protein>
    <submittedName>
        <fullName evidence="3">Gamma-glutamylcyclotransferase YkqA</fullName>
    </submittedName>
</protein>
<dbReference type="InterPro" id="IPR017939">
    <property type="entry name" value="G-Glutamylcylcotransferase"/>
</dbReference>
<evidence type="ECO:0000259" key="2">
    <source>
        <dbReference type="Pfam" id="PF06094"/>
    </source>
</evidence>
<dbReference type="Gene3D" id="3.10.490.10">
    <property type="entry name" value="Gamma-glutamyl cyclotransferase-like"/>
    <property type="match status" value="2"/>
</dbReference>
<accession>A0ABQ3MZW4</accession>
<dbReference type="RefSeq" id="WP_191269300.1">
    <property type="nucleotide sequence ID" value="NZ_BNDS01000001.1"/>
</dbReference>
<dbReference type="Pfam" id="PF06094">
    <property type="entry name" value="GGACT"/>
    <property type="match status" value="1"/>
</dbReference>
<name>A0ABQ3MZW4_9BACI</name>
<keyword evidence="4" id="KW-1185">Reference proteome</keyword>
<dbReference type="EMBL" id="BNDS01000001">
    <property type="protein sequence ID" value="GHH96937.1"/>
    <property type="molecule type" value="Genomic_DNA"/>
</dbReference>
<dbReference type="InterPro" id="IPR009288">
    <property type="entry name" value="AIG2-like_dom"/>
</dbReference>
<dbReference type="CDD" id="cd06661">
    <property type="entry name" value="GGCT_like"/>
    <property type="match status" value="2"/>
</dbReference>
<feature type="domain" description="Gamma-glutamylcyclotransferase AIG2-like" evidence="2">
    <location>
        <begin position="6"/>
        <end position="125"/>
    </location>
</feature>
<dbReference type="Proteomes" id="UP000637074">
    <property type="component" value="Unassembled WGS sequence"/>
</dbReference>
<keyword evidence="1" id="KW-0456">Lyase</keyword>
<dbReference type="PANTHER" id="PTHR12935:SF0">
    <property type="entry name" value="GAMMA-GLUTAMYLCYCLOTRANSFERASE"/>
    <property type="match status" value="1"/>
</dbReference>
<organism evidence="3 4">
    <name type="scientific">Neobacillus kokaensis</name>
    <dbReference type="NCBI Taxonomy" id="2759023"/>
    <lineage>
        <taxon>Bacteria</taxon>
        <taxon>Bacillati</taxon>
        <taxon>Bacillota</taxon>
        <taxon>Bacilli</taxon>
        <taxon>Bacillales</taxon>
        <taxon>Bacillaceae</taxon>
        <taxon>Neobacillus</taxon>
    </lineage>
</organism>
<dbReference type="InterPro" id="IPR036568">
    <property type="entry name" value="GGCT-like_sf"/>
</dbReference>
<dbReference type="SUPFAM" id="SSF110857">
    <property type="entry name" value="Gamma-glutamyl cyclotransferase-like"/>
    <property type="match status" value="2"/>
</dbReference>
<dbReference type="Pfam" id="PF13772">
    <property type="entry name" value="AIG2_2"/>
    <property type="match status" value="1"/>
</dbReference>
<evidence type="ECO:0000313" key="3">
    <source>
        <dbReference type="EMBL" id="GHH96937.1"/>
    </source>
</evidence>
<gene>
    <name evidence="3" type="primary">ykqA</name>
    <name evidence="3" type="ORF">AM1BK_04800</name>
</gene>
<evidence type="ECO:0000313" key="4">
    <source>
        <dbReference type="Proteomes" id="UP000637074"/>
    </source>
</evidence>
<reference evidence="3 4" key="1">
    <citation type="journal article" date="2022" name="Int. J. Syst. Evol. Microbiol.">
        <title>Neobacillus kokaensis sp. nov., isolated from soil.</title>
        <authorList>
            <person name="Yuki K."/>
            <person name="Matsubara H."/>
            <person name="Yamaguchi S."/>
        </authorList>
    </citation>
    <scope>NUCLEOTIDE SEQUENCE [LARGE SCALE GENOMIC DNA]</scope>
    <source>
        <strain evidence="3 4">LOB 377</strain>
    </source>
</reference>
<proteinExistence type="predicted"/>
<evidence type="ECO:0000256" key="1">
    <source>
        <dbReference type="ARBA" id="ARBA00023239"/>
    </source>
</evidence>
<comment type="caution">
    <text evidence="3">The sequence shown here is derived from an EMBL/GenBank/DDBJ whole genome shotgun (WGS) entry which is preliminary data.</text>
</comment>
<dbReference type="InterPro" id="IPR013024">
    <property type="entry name" value="GGCT-like"/>
</dbReference>